<evidence type="ECO:0000256" key="8">
    <source>
        <dbReference type="ARBA" id="ARBA00023306"/>
    </source>
</evidence>
<feature type="domain" description="Glycosyl transferase family 28 C-terminal" evidence="12">
    <location>
        <begin position="179"/>
        <end position="341"/>
    </location>
</feature>
<dbReference type="UniPathway" id="UPA00219"/>
<name>A0A372DMC3_9GAMM</name>
<evidence type="ECO:0000256" key="10">
    <source>
        <dbReference type="HAMAP-Rule" id="MF_00033"/>
    </source>
</evidence>
<dbReference type="InterPro" id="IPR004276">
    <property type="entry name" value="GlycoTrans_28_N"/>
</dbReference>
<evidence type="ECO:0000256" key="6">
    <source>
        <dbReference type="ARBA" id="ARBA00022984"/>
    </source>
</evidence>
<keyword evidence="8 10" id="KW-0131">Cell cycle</keyword>
<keyword evidence="1 10" id="KW-1003">Cell membrane</keyword>
<reference evidence="13 14" key="1">
    <citation type="submission" date="2018-08" db="EMBL/GenBank/DDBJ databases">
        <title>Lysobacter weifangensis sp. nov., a new member of the family 'Xanthomonadaceae', isolated from soil in a farmland.</title>
        <authorList>
            <person name="Zhao H."/>
        </authorList>
    </citation>
    <scope>NUCLEOTIDE SEQUENCE [LARGE SCALE GENOMIC DNA]</scope>
    <source>
        <strain evidence="13 14">WF-2</strain>
    </source>
</reference>
<evidence type="ECO:0000256" key="1">
    <source>
        <dbReference type="ARBA" id="ARBA00022475"/>
    </source>
</evidence>
<evidence type="ECO:0000259" key="11">
    <source>
        <dbReference type="Pfam" id="PF03033"/>
    </source>
</evidence>
<proteinExistence type="inferred from homology"/>
<dbReference type="Gene3D" id="3.40.50.2000">
    <property type="entry name" value="Glycogen Phosphorylase B"/>
    <property type="match status" value="2"/>
</dbReference>
<gene>
    <name evidence="10 13" type="primary">murG</name>
    <name evidence="13" type="ORF">D0Y53_07245</name>
</gene>
<dbReference type="GO" id="GO:0009252">
    <property type="term" value="P:peptidoglycan biosynthetic process"/>
    <property type="evidence" value="ECO:0007669"/>
    <property type="project" value="UniProtKB-UniRule"/>
</dbReference>
<dbReference type="Proteomes" id="UP000262917">
    <property type="component" value="Unassembled WGS sequence"/>
</dbReference>
<comment type="function">
    <text evidence="10">Cell wall formation. Catalyzes the transfer of a GlcNAc subunit on undecaprenyl-pyrophosphoryl-MurNAc-pentapeptide (lipid intermediate I) to form undecaprenyl-pyrophosphoryl-MurNAc-(pentapeptide)GlcNAc (lipid intermediate II).</text>
</comment>
<feature type="binding site" evidence="10">
    <location>
        <position position="119"/>
    </location>
    <ligand>
        <name>UDP-N-acetyl-alpha-D-glucosamine</name>
        <dbReference type="ChEBI" id="CHEBI:57705"/>
    </ligand>
</feature>
<dbReference type="GO" id="GO:0005886">
    <property type="term" value="C:plasma membrane"/>
    <property type="evidence" value="ECO:0007669"/>
    <property type="project" value="UniProtKB-SubCell"/>
</dbReference>
<comment type="caution">
    <text evidence="13">The sequence shown here is derived from an EMBL/GenBank/DDBJ whole genome shotgun (WGS) entry which is preliminary data.</text>
</comment>
<dbReference type="GO" id="GO:0071555">
    <property type="term" value="P:cell wall organization"/>
    <property type="evidence" value="ECO:0007669"/>
    <property type="project" value="UniProtKB-KW"/>
</dbReference>
<dbReference type="HAMAP" id="MF_00033">
    <property type="entry name" value="MurG"/>
    <property type="match status" value="1"/>
</dbReference>
<keyword evidence="7 10" id="KW-0472">Membrane</keyword>
<feature type="domain" description="Glycosyltransferase family 28 N-terminal" evidence="11">
    <location>
        <begin position="1"/>
        <end position="137"/>
    </location>
</feature>
<evidence type="ECO:0000313" key="14">
    <source>
        <dbReference type="Proteomes" id="UP000262917"/>
    </source>
</evidence>
<keyword evidence="6 10" id="KW-0573">Peptidoglycan synthesis</keyword>
<evidence type="ECO:0000256" key="4">
    <source>
        <dbReference type="ARBA" id="ARBA00022679"/>
    </source>
</evidence>
<dbReference type="OrthoDB" id="9808936at2"/>
<dbReference type="Pfam" id="PF04101">
    <property type="entry name" value="Glyco_tran_28_C"/>
    <property type="match status" value="1"/>
</dbReference>
<dbReference type="PANTHER" id="PTHR21015">
    <property type="entry name" value="UDP-N-ACETYLGLUCOSAMINE--N-ACETYLMURAMYL-(PENTAPEPTIDE) PYROPHOSPHORYL-UNDECAPRENOL N-ACETYLGLUCOSAMINE TRANSFERASE 1"/>
    <property type="match status" value="1"/>
</dbReference>
<evidence type="ECO:0000256" key="7">
    <source>
        <dbReference type="ARBA" id="ARBA00023136"/>
    </source>
</evidence>
<comment type="similarity">
    <text evidence="10">Belongs to the glycosyltransferase 28 family. MurG subfamily.</text>
</comment>
<dbReference type="CDD" id="cd03785">
    <property type="entry name" value="GT28_MurG"/>
    <property type="match status" value="1"/>
</dbReference>
<dbReference type="AlphaFoldDB" id="A0A372DMC3"/>
<dbReference type="GO" id="GO:0050511">
    <property type="term" value="F:undecaprenyldiphospho-muramoylpentapeptide beta-N-acetylglucosaminyltransferase activity"/>
    <property type="evidence" value="ECO:0007669"/>
    <property type="project" value="UniProtKB-UniRule"/>
</dbReference>
<keyword evidence="9 10" id="KW-0961">Cell wall biogenesis/degradation</keyword>
<evidence type="ECO:0000256" key="2">
    <source>
        <dbReference type="ARBA" id="ARBA00022618"/>
    </source>
</evidence>
<sequence length="355" mass="36741">MILAGGTGGHIFPGLAVAAALRARGVPVAWLGADAGMETRLVPQHGIAIDTIAVKGLRGKGVLALLGAPWRVFRAIRAASRVMRARQPSAVISFGGYAAGPGGIAARLRGVPLLVHEQNRAPGLTNRVLARFARRVLTGFPQTFRGVAEDVVGNPVRGEIAALPPPAQRFATRSGALRLLVLGGSQGARALNDALPRALATLTGKIVVRHQCGEKLREDAERAYARAGVAATVEPFIADMAAAYAGADLVVCRAGALTLAELCAAGIGSVLVPFPQAVDDHQTRNAEYLVERGAAVLLPQGAALVEELRATLSVLAANPQRRLAMAEAARALARPDAAERVADAVLALATPKETA</sequence>
<keyword evidence="4 10" id="KW-0808">Transferase</keyword>
<feature type="binding site" evidence="10">
    <location>
        <position position="282"/>
    </location>
    <ligand>
        <name>UDP-N-acetyl-alpha-D-glucosamine</name>
        <dbReference type="ChEBI" id="CHEBI:57705"/>
    </ligand>
</feature>
<evidence type="ECO:0000256" key="5">
    <source>
        <dbReference type="ARBA" id="ARBA00022960"/>
    </source>
</evidence>
<dbReference type="Pfam" id="PF03033">
    <property type="entry name" value="Glyco_transf_28"/>
    <property type="match status" value="1"/>
</dbReference>
<keyword evidence="2 10" id="KW-0132">Cell division</keyword>
<dbReference type="InterPro" id="IPR006009">
    <property type="entry name" value="GlcNAc_MurG"/>
</dbReference>
<evidence type="ECO:0000256" key="9">
    <source>
        <dbReference type="ARBA" id="ARBA00023316"/>
    </source>
</evidence>
<protein>
    <recommendedName>
        <fullName evidence="10">UDP-N-acetylglucosamine--N-acetylmuramyl-(pentapeptide) pyrophosphoryl-undecaprenol N-acetylglucosamine transferase</fullName>
        <ecNumber evidence="10">2.4.1.227</ecNumber>
    </recommendedName>
    <alternativeName>
        <fullName evidence="10">Undecaprenyl-PP-MurNAc-pentapeptide-UDPGlcNAc GlcNAc transferase</fullName>
    </alternativeName>
</protein>
<keyword evidence="3 10" id="KW-0328">Glycosyltransferase</keyword>
<dbReference type="PANTHER" id="PTHR21015:SF22">
    <property type="entry name" value="GLYCOSYLTRANSFERASE"/>
    <property type="match status" value="1"/>
</dbReference>
<evidence type="ECO:0000313" key="13">
    <source>
        <dbReference type="EMBL" id="RFP60607.1"/>
    </source>
</evidence>
<feature type="binding site" evidence="10">
    <location>
        <position position="157"/>
    </location>
    <ligand>
        <name>UDP-N-acetyl-alpha-D-glucosamine</name>
        <dbReference type="ChEBI" id="CHEBI:57705"/>
    </ligand>
</feature>
<keyword evidence="14" id="KW-1185">Reference proteome</keyword>
<feature type="binding site" evidence="10">
    <location>
        <position position="237"/>
    </location>
    <ligand>
        <name>UDP-N-acetyl-alpha-D-glucosamine</name>
        <dbReference type="ChEBI" id="CHEBI:57705"/>
    </ligand>
</feature>
<dbReference type="GO" id="GO:0008360">
    <property type="term" value="P:regulation of cell shape"/>
    <property type="evidence" value="ECO:0007669"/>
    <property type="project" value="UniProtKB-KW"/>
</dbReference>
<evidence type="ECO:0000256" key="3">
    <source>
        <dbReference type="ARBA" id="ARBA00022676"/>
    </source>
</evidence>
<dbReference type="GO" id="GO:0005975">
    <property type="term" value="P:carbohydrate metabolic process"/>
    <property type="evidence" value="ECO:0007669"/>
    <property type="project" value="InterPro"/>
</dbReference>
<evidence type="ECO:0000259" key="12">
    <source>
        <dbReference type="Pfam" id="PF04101"/>
    </source>
</evidence>
<comment type="subcellular location">
    <subcellularLocation>
        <location evidence="10">Cell membrane</location>
        <topology evidence="10">Peripheral membrane protein</topology>
        <orientation evidence="10">Cytoplasmic side</orientation>
    </subcellularLocation>
</comment>
<dbReference type="NCBIfam" id="TIGR01133">
    <property type="entry name" value="murG"/>
    <property type="match status" value="1"/>
</dbReference>
<comment type="pathway">
    <text evidence="10">Cell wall biogenesis; peptidoglycan biosynthesis.</text>
</comment>
<accession>A0A372DMC3</accession>
<dbReference type="GO" id="GO:0051301">
    <property type="term" value="P:cell division"/>
    <property type="evidence" value="ECO:0007669"/>
    <property type="project" value="UniProtKB-KW"/>
</dbReference>
<comment type="caution">
    <text evidence="10">Lacks conserved residue(s) required for the propagation of feature annotation.</text>
</comment>
<dbReference type="EMBL" id="QVPD01000006">
    <property type="protein sequence ID" value="RFP60607.1"/>
    <property type="molecule type" value="Genomic_DNA"/>
</dbReference>
<dbReference type="InterPro" id="IPR007235">
    <property type="entry name" value="Glyco_trans_28_C"/>
</dbReference>
<feature type="binding site" evidence="10">
    <location>
        <position position="185"/>
    </location>
    <ligand>
        <name>UDP-N-acetyl-alpha-D-glucosamine</name>
        <dbReference type="ChEBI" id="CHEBI:57705"/>
    </ligand>
</feature>
<keyword evidence="5 10" id="KW-0133">Cell shape</keyword>
<comment type="catalytic activity">
    <reaction evidence="10">
        <text>di-trans,octa-cis-undecaprenyl diphospho-N-acetyl-alpha-D-muramoyl-L-alanyl-D-glutamyl-meso-2,6-diaminopimeloyl-D-alanyl-D-alanine + UDP-N-acetyl-alpha-D-glucosamine = di-trans,octa-cis-undecaprenyl diphospho-[N-acetyl-alpha-D-glucosaminyl-(1-&gt;4)]-N-acetyl-alpha-D-muramoyl-L-alanyl-D-glutamyl-meso-2,6-diaminopimeloyl-D-alanyl-D-alanine + UDP + H(+)</text>
        <dbReference type="Rhea" id="RHEA:31227"/>
        <dbReference type="ChEBI" id="CHEBI:15378"/>
        <dbReference type="ChEBI" id="CHEBI:57705"/>
        <dbReference type="ChEBI" id="CHEBI:58223"/>
        <dbReference type="ChEBI" id="CHEBI:61387"/>
        <dbReference type="ChEBI" id="CHEBI:61388"/>
        <dbReference type="EC" id="2.4.1.227"/>
    </reaction>
</comment>
<dbReference type="SUPFAM" id="SSF53756">
    <property type="entry name" value="UDP-Glycosyltransferase/glycogen phosphorylase"/>
    <property type="match status" value="1"/>
</dbReference>
<dbReference type="EC" id="2.4.1.227" evidence="10"/>
<feature type="binding site" evidence="10">
    <location>
        <begin position="7"/>
        <end position="9"/>
    </location>
    <ligand>
        <name>UDP-N-acetyl-alpha-D-glucosamine</name>
        <dbReference type="ChEBI" id="CHEBI:57705"/>
    </ligand>
</feature>
<organism evidence="13 14">
    <name type="scientific">Cognatiluteimonas weifangensis</name>
    <dbReference type="NCBI Taxonomy" id="2303539"/>
    <lineage>
        <taxon>Bacteria</taxon>
        <taxon>Pseudomonadati</taxon>
        <taxon>Pseudomonadota</taxon>
        <taxon>Gammaproteobacteria</taxon>
        <taxon>Lysobacterales</taxon>
        <taxon>Lysobacteraceae</taxon>
        <taxon>Cognatiluteimonas</taxon>
    </lineage>
</organism>
<dbReference type="GO" id="GO:0051991">
    <property type="term" value="F:UDP-N-acetyl-D-glucosamine:N-acetylmuramoyl-L-alanyl-D-glutamyl-meso-2,6-diaminopimelyl-D-alanyl-D-alanine-diphosphoundecaprenol 4-beta-N-acetylglucosaminlytransferase activity"/>
    <property type="evidence" value="ECO:0007669"/>
    <property type="project" value="RHEA"/>
</dbReference>